<dbReference type="RefSeq" id="WP_380124587.1">
    <property type="nucleotide sequence ID" value="NZ_JBHSIU010000066.1"/>
</dbReference>
<keyword evidence="3" id="KW-1185">Reference proteome</keyword>
<accession>A0ABV9WAP7</accession>
<dbReference type="Proteomes" id="UP001595912">
    <property type="component" value="Unassembled WGS sequence"/>
</dbReference>
<keyword evidence="1" id="KW-0472">Membrane</keyword>
<name>A0ABV9WAP7_9ACTN</name>
<evidence type="ECO:0000313" key="2">
    <source>
        <dbReference type="EMBL" id="MFC5004570.1"/>
    </source>
</evidence>
<comment type="caution">
    <text evidence="2">The sequence shown here is derived from an EMBL/GenBank/DDBJ whole genome shotgun (WGS) entry which is preliminary data.</text>
</comment>
<evidence type="ECO:0000256" key="1">
    <source>
        <dbReference type="SAM" id="Phobius"/>
    </source>
</evidence>
<keyword evidence="1" id="KW-0812">Transmembrane</keyword>
<evidence type="ECO:0000313" key="3">
    <source>
        <dbReference type="Proteomes" id="UP001595912"/>
    </source>
</evidence>
<keyword evidence="1" id="KW-1133">Transmembrane helix</keyword>
<dbReference type="EMBL" id="JBHSIU010000066">
    <property type="protein sequence ID" value="MFC5004570.1"/>
    <property type="molecule type" value="Genomic_DNA"/>
</dbReference>
<proteinExistence type="predicted"/>
<sequence>MIAPLAGPQRRGPRVGLIIGILGLVAVLCTGVAGIAAYALRDDLPTIAEQSGYTMPKDVCALLTGDMGEQAGPVSDKQKLGDACQFSFAGELGVNELRVFVAVDNAVERYNAAGADFGNRDGFVGDVIADLGDAAFFTRRLLDGGGLVDAKLGCVTSNLYVELRFHASSKRAWSSDDVRARLTAIVHRLMRETPRG</sequence>
<protein>
    <recommendedName>
        <fullName evidence="4">DUF3558 domain-containing protein</fullName>
    </recommendedName>
</protein>
<feature type="transmembrane region" description="Helical" evidence="1">
    <location>
        <begin position="15"/>
        <end position="40"/>
    </location>
</feature>
<evidence type="ECO:0008006" key="4">
    <source>
        <dbReference type="Google" id="ProtNLM"/>
    </source>
</evidence>
<organism evidence="2 3">
    <name type="scientific">Dactylosporangium cerinum</name>
    <dbReference type="NCBI Taxonomy" id="1434730"/>
    <lineage>
        <taxon>Bacteria</taxon>
        <taxon>Bacillati</taxon>
        <taxon>Actinomycetota</taxon>
        <taxon>Actinomycetes</taxon>
        <taxon>Micromonosporales</taxon>
        <taxon>Micromonosporaceae</taxon>
        <taxon>Dactylosporangium</taxon>
    </lineage>
</organism>
<reference evidence="3" key="1">
    <citation type="journal article" date="2019" name="Int. J. Syst. Evol. Microbiol.">
        <title>The Global Catalogue of Microorganisms (GCM) 10K type strain sequencing project: providing services to taxonomists for standard genome sequencing and annotation.</title>
        <authorList>
            <consortium name="The Broad Institute Genomics Platform"/>
            <consortium name="The Broad Institute Genome Sequencing Center for Infectious Disease"/>
            <person name="Wu L."/>
            <person name="Ma J."/>
        </authorList>
    </citation>
    <scope>NUCLEOTIDE SEQUENCE [LARGE SCALE GENOMIC DNA]</scope>
    <source>
        <strain evidence="3">CGMCC 4.7152</strain>
    </source>
</reference>
<gene>
    <name evidence="2" type="ORF">ACFPIJ_42940</name>
</gene>